<protein>
    <submittedName>
        <fullName evidence="1">Uncharacterized protein</fullName>
    </submittedName>
</protein>
<evidence type="ECO:0000313" key="2">
    <source>
        <dbReference type="Proteomes" id="UP000662747"/>
    </source>
</evidence>
<accession>A0ABX7NWN2</accession>
<organism evidence="1 2">
    <name type="scientific">Pyxidicoccus parkwayensis</name>
    <dbReference type="NCBI Taxonomy" id="2813578"/>
    <lineage>
        <taxon>Bacteria</taxon>
        <taxon>Pseudomonadati</taxon>
        <taxon>Myxococcota</taxon>
        <taxon>Myxococcia</taxon>
        <taxon>Myxococcales</taxon>
        <taxon>Cystobacterineae</taxon>
        <taxon>Myxococcaceae</taxon>
        <taxon>Pyxidicoccus</taxon>
    </lineage>
</organism>
<sequence length="110" mass="12406">MVLGEIPKAGAREFDYPVKTDCPESRRSVSMTLLETGDSTKVRFQERYSGLAKCSFNSDTYVVRPEADCEASLLLNYQLVEVCEAPCHIEMRQFLPPAPPKKTEFYCDCG</sequence>
<dbReference type="Proteomes" id="UP000662747">
    <property type="component" value="Chromosome"/>
</dbReference>
<gene>
    <name evidence="1" type="ORF">JY651_50350</name>
</gene>
<proteinExistence type="predicted"/>
<reference evidence="1 2" key="1">
    <citation type="submission" date="2021-02" db="EMBL/GenBank/DDBJ databases">
        <title>De Novo genome assembly of isolated myxobacteria.</title>
        <authorList>
            <person name="Stevens D.C."/>
        </authorList>
    </citation>
    <scope>NUCLEOTIDE SEQUENCE [LARGE SCALE GENOMIC DNA]</scope>
    <source>
        <strain evidence="2">SCPEA02</strain>
    </source>
</reference>
<name>A0ABX7NWN2_9BACT</name>
<keyword evidence="2" id="KW-1185">Reference proteome</keyword>
<dbReference type="EMBL" id="CP071090">
    <property type="protein sequence ID" value="QSQ23195.1"/>
    <property type="molecule type" value="Genomic_DNA"/>
</dbReference>
<evidence type="ECO:0000313" key="1">
    <source>
        <dbReference type="EMBL" id="QSQ23195.1"/>
    </source>
</evidence>
<dbReference type="RefSeq" id="WP_206724770.1">
    <property type="nucleotide sequence ID" value="NZ_CP071090.1"/>
</dbReference>